<keyword evidence="2" id="KW-1185">Reference proteome</keyword>
<evidence type="ECO:0000313" key="2">
    <source>
        <dbReference type="Proteomes" id="UP000828251"/>
    </source>
</evidence>
<evidence type="ECO:0000313" key="1">
    <source>
        <dbReference type="EMBL" id="KAH1098753.1"/>
    </source>
</evidence>
<organism evidence="1 2">
    <name type="scientific">Gossypium stocksii</name>
    <dbReference type="NCBI Taxonomy" id="47602"/>
    <lineage>
        <taxon>Eukaryota</taxon>
        <taxon>Viridiplantae</taxon>
        <taxon>Streptophyta</taxon>
        <taxon>Embryophyta</taxon>
        <taxon>Tracheophyta</taxon>
        <taxon>Spermatophyta</taxon>
        <taxon>Magnoliopsida</taxon>
        <taxon>eudicotyledons</taxon>
        <taxon>Gunneridae</taxon>
        <taxon>Pentapetalae</taxon>
        <taxon>rosids</taxon>
        <taxon>malvids</taxon>
        <taxon>Malvales</taxon>
        <taxon>Malvaceae</taxon>
        <taxon>Malvoideae</taxon>
        <taxon>Gossypium</taxon>
    </lineage>
</organism>
<dbReference type="AlphaFoldDB" id="A0A9D3VX63"/>
<proteinExistence type="predicted"/>
<dbReference type="Proteomes" id="UP000828251">
    <property type="component" value="Unassembled WGS sequence"/>
</dbReference>
<sequence>MKPKSTIQLMDLENDYCLVKVEEEEDYAKALAECSWIAYGQYLMVHCRIIVWIRLVGFSVALYKKSILNSIESTICRVVKIDYNTDNGSGSWFPRMVVSVDLGKPLILKI</sequence>
<comment type="caution">
    <text evidence="1">The sequence shown here is derived from an EMBL/GenBank/DDBJ whole genome shotgun (WGS) entry which is preliminary data.</text>
</comment>
<reference evidence="1 2" key="1">
    <citation type="journal article" date="2021" name="Plant Biotechnol. J.">
        <title>Multi-omics assisted identification of the key and species-specific regulatory components of drought-tolerant mechanisms in Gossypium stocksii.</title>
        <authorList>
            <person name="Yu D."/>
            <person name="Ke L."/>
            <person name="Zhang D."/>
            <person name="Wu Y."/>
            <person name="Sun Y."/>
            <person name="Mei J."/>
            <person name="Sun J."/>
            <person name="Sun Y."/>
        </authorList>
    </citation>
    <scope>NUCLEOTIDE SEQUENCE [LARGE SCALE GENOMIC DNA]</scope>
    <source>
        <strain evidence="2">cv. E1</strain>
        <tissue evidence="1">Leaf</tissue>
    </source>
</reference>
<evidence type="ECO:0008006" key="3">
    <source>
        <dbReference type="Google" id="ProtNLM"/>
    </source>
</evidence>
<name>A0A9D3VX63_9ROSI</name>
<gene>
    <name evidence="1" type="ORF">J1N35_015674</name>
</gene>
<dbReference type="PANTHER" id="PTHR31286:SF99">
    <property type="entry name" value="DUF4283 DOMAIN-CONTAINING PROTEIN"/>
    <property type="match status" value="1"/>
</dbReference>
<dbReference type="EMBL" id="JAIQCV010000005">
    <property type="protein sequence ID" value="KAH1098753.1"/>
    <property type="molecule type" value="Genomic_DNA"/>
</dbReference>
<dbReference type="PANTHER" id="PTHR31286">
    <property type="entry name" value="GLYCINE-RICH CELL WALL STRUCTURAL PROTEIN 1.8-LIKE"/>
    <property type="match status" value="1"/>
</dbReference>
<protein>
    <recommendedName>
        <fullName evidence="3">DUF4283 domain-containing protein</fullName>
    </recommendedName>
</protein>
<dbReference type="OrthoDB" id="963067at2759"/>
<accession>A0A9D3VX63</accession>
<dbReference type="InterPro" id="IPR040256">
    <property type="entry name" value="At4g02000-like"/>
</dbReference>